<dbReference type="GO" id="GO:0003677">
    <property type="term" value="F:DNA binding"/>
    <property type="evidence" value="ECO:0007669"/>
    <property type="project" value="UniProtKB-KW"/>
</dbReference>
<dbReference type="GO" id="GO:0003700">
    <property type="term" value="F:DNA-binding transcription factor activity"/>
    <property type="evidence" value="ECO:0007669"/>
    <property type="project" value="InterPro"/>
</dbReference>
<keyword evidence="3" id="KW-0804">Transcription</keyword>
<dbReference type="AlphaFoldDB" id="H5XN24"/>
<evidence type="ECO:0000256" key="3">
    <source>
        <dbReference type="ARBA" id="ARBA00023163"/>
    </source>
</evidence>
<dbReference type="InterPro" id="IPR036388">
    <property type="entry name" value="WH-like_DNA-bd_sf"/>
</dbReference>
<gene>
    <name evidence="6" type="ORF">SaccyDRAFT_4379</name>
</gene>
<dbReference type="CDD" id="cd07377">
    <property type="entry name" value="WHTH_GntR"/>
    <property type="match status" value="1"/>
</dbReference>
<keyword evidence="1" id="KW-0805">Transcription regulation</keyword>
<evidence type="ECO:0000313" key="6">
    <source>
        <dbReference type="EMBL" id="EHR63191.1"/>
    </source>
</evidence>
<sequence length="119" mass="12889">MSSAMTGLAAYQRVAEAIRQDIRAGRLKAGDKLPSNRGVADLYDVSLGTAQKALKALEDEGWVLATPSVGVFVSESMPDKNERRSVDLNDVRDELAKLRAAVETLTARVDSLEARSDQN</sequence>
<evidence type="ECO:0000256" key="2">
    <source>
        <dbReference type="ARBA" id="ARBA00023125"/>
    </source>
</evidence>
<proteinExistence type="predicted"/>
<dbReference type="InterPro" id="IPR036390">
    <property type="entry name" value="WH_DNA-bd_sf"/>
</dbReference>
<keyword evidence="2" id="KW-0238">DNA-binding</keyword>
<organism evidence="6 7">
    <name type="scientific">Saccharomonospora cyanea NA-134</name>
    <dbReference type="NCBI Taxonomy" id="882082"/>
    <lineage>
        <taxon>Bacteria</taxon>
        <taxon>Bacillati</taxon>
        <taxon>Actinomycetota</taxon>
        <taxon>Actinomycetes</taxon>
        <taxon>Pseudonocardiales</taxon>
        <taxon>Pseudonocardiaceae</taxon>
        <taxon>Saccharomonospora</taxon>
    </lineage>
</organism>
<keyword evidence="4" id="KW-0175">Coiled coil</keyword>
<evidence type="ECO:0000313" key="7">
    <source>
        <dbReference type="Proteomes" id="UP000002791"/>
    </source>
</evidence>
<evidence type="ECO:0000256" key="1">
    <source>
        <dbReference type="ARBA" id="ARBA00023015"/>
    </source>
</evidence>
<feature type="domain" description="HTH gntR-type" evidence="5">
    <location>
        <begin position="8"/>
        <end position="76"/>
    </location>
</feature>
<dbReference type="PANTHER" id="PTHR44846">
    <property type="entry name" value="MANNOSYL-D-GLYCERATE TRANSPORT/METABOLISM SYSTEM REPRESSOR MNGR-RELATED"/>
    <property type="match status" value="1"/>
</dbReference>
<dbReference type="SMART" id="SM00345">
    <property type="entry name" value="HTH_GNTR"/>
    <property type="match status" value="1"/>
</dbReference>
<evidence type="ECO:0000259" key="5">
    <source>
        <dbReference type="PROSITE" id="PS50949"/>
    </source>
</evidence>
<dbReference type="InterPro" id="IPR000524">
    <property type="entry name" value="Tscrpt_reg_HTH_GntR"/>
</dbReference>
<dbReference type="RefSeq" id="WP_005459363.1">
    <property type="nucleotide sequence ID" value="NZ_CM001440.1"/>
</dbReference>
<name>H5XN24_9PSEU</name>
<protein>
    <submittedName>
        <fullName evidence="6">Transcriptional regulator</fullName>
    </submittedName>
</protein>
<dbReference type="Proteomes" id="UP000002791">
    <property type="component" value="Chromosome"/>
</dbReference>
<evidence type="ECO:0000256" key="4">
    <source>
        <dbReference type="SAM" id="Coils"/>
    </source>
</evidence>
<dbReference type="OrthoDB" id="3615556at2"/>
<dbReference type="Gene3D" id="1.10.10.10">
    <property type="entry name" value="Winged helix-like DNA-binding domain superfamily/Winged helix DNA-binding domain"/>
    <property type="match status" value="1"/>
</dbReference>
<accession>H5XN24</accession>
<dbReference type="Pfam" id="PF00392">
    <property type="entry name" value="GntR"/>
    <property type="match status" value="1"/>
</dbReference>
<dbReference type="STRING" id="882082.SaccyDRAFT_4379"/>
<reference evidence="6 7" key="1">
    <citation type="submission" date="2011-11" db="EMBL/GenBank/DDBJ databases">
        <title>The Noncontiguous Finished sequence of Saccharomonospora cyanea NA-134.</title>
        <authorList>
            <consortium name="US DOE Joint Genome Institute"/>
            <person name="Lucas S."/>
            <person name="Han J."/>
            <person name="Lapidus A."/>
            <person name="Cheng J.-F."/>
            <person name="Goodwin L."/>
            <person name="Pitluck S."/>
            <person name="Peters L."/>
            <person name="Ovchinnikova G."/>
            <person name="Lu M."/>
            <person name="Detter J.C."/>
            <person name="Han C."/>
            <person name="Tapia R."/>
            <person name="Land M."/>
            <person name="Hauser L."/>
            <person name="Kyrpides N."/>
            <person name="Ivanova N."/>
            <person name="Pagani I."/>
            <person name="Brambilla E.-M."/>
            <person name="Klenk H.-P."/>
            <person name="Woyke T."/>
        </authorList>
    </citation>
    <scope>NUCLEOTIDE SEQUENCE [LARGE SCALE GENOMIC DNA]</scope>
    <source>
        <strain evidence="6 7">NA-134</strain>
    </source>
</reference>
<dbReference type="PROSITE" id="PS50949">
    <property type="entry name" value="HTH_GNTR"/>
    <property type="match status" value="1"/>
</dbReference>
<dbReference type="eggNOG" id="COG2188">
    <property type="taxonomic scope" value="Bacteria"/>
</dbReference>
<dbReference type="EMBL" id="CM001440">
    <property type="protein sequence ID" value="EHR63191.1"/>
    <property type="molecule type" value="Genomic_DNA"/>
</dbReference>
<dbReference type="HOGENOM" id="CLU_017584_10_3_11"/>
<feature type="coiled-coil region" evidence="4">
    <location>
        <begin position="88"/>
        <end position="115"/>
    </location>
</feature>
<dbReference type="SUPFAM" id="SSF46785">
    <property type="entry name" value="Winged helix' DNA-binding domain"/>
    <property type="match status" value="1"/>
</dbReference>
<keyword evidence="7" id="KW-1185">Reference proteome</keyword>
<dbReference type="InterPro" id="IPR050679">
    <property type="entry name" value="Bact_HTH_transcr_reg"/>
</dbReference>